<accession>A0A9P0LX83</accession>
<name>A0A9P0LX83_ACAOB</name>
<reference evidence="1" key="1">
    <citation type="submission" date="2022-03" db="EMBL/GenBank/DDBJ databases">
        <authorList>
            <person name="Sayadi A."/>
        </authorList>
    </citation>
    <scope>NUCLEOTIDE SEQUENCE</scope>
</reference>
<comment type="caution">
    <text evidence="1">The sequence shown here is derived from an EMBL/GenBank/DDBJ whole genome shotgun (WGS) entry which is preliminary data.</text>
</comment>
<sequence length="38" mass="4754">MYEKYRMHPEIFFEYTRMSIGTFEHSTRIGKKSMLMEF</sequence>
<evidence type="ECO:0000313" key="2">
    <source>
        <dbReference type="Proteomes" id="UP001152888"/>
    </source>
</evidence>
<gene>
    <name evidence="1" type="ORF">ACAOBT_LOCUS26342</name>
</gene>
<organism evidence="1 2">
    <name type="scientific">Acanthoscelides obtectus</name>
    <name type="common">Bean weevil</name>
    <name type="synonym">Bruchus obtectus</name>
    <dbReference type="NCBI Taxonomy" id="200917"/>
    <lineage>
        <taxon>Eukaryota</taxon>
        <taxon>Metazoa</taxon>
        <taxon>Ecdysozoa</taxon>
        <taxon>Arthropoda</taxon>
        <taxon>Hexapoda</taxon>
        <taxon>Insecta</taxon>
        <taxon>Pterygota</taxon>
        <taxon>Neoptera</taxon>
        <taxon>Endopterygota</taxon>
        <taxon>Coleoptera</taxon>
        <taxon>Polyphaga</taxon>
        <taxon>Cucujiformia</taxon>
        <taxon>Chrysomeloidea</taxon>
        <taxon>Chrysomelidae</taxon>
        <taxon>Bruchinae</taxon>
        <taxon>Bruchini</taxon>
        <taxon>Acanthoscelides</taxon>
    </lineage>
</organism>
<protein>
    <submittedName>
        <fullName evidence="1">Uncharacterized protein</fullName>
    </submittedName>
</protein>
<evidence type="ECO:0000313" key="1">
    <source>
        <dbReference type="EMBL" id="CAH2001668.1"/>
    </source>
</evidence>
<proteinExistence type="predicted"/>
<dbReference type="AlphaFoldDB" id="A0A9P0LX83"/>
<dbReference type="Proteomes" id="UP001152888">
    <property type="component" value="Unassembled WGS sequence"/>
</dbReference>
<keyword evidence="2" id="KW-1185">Reference proteome</keyword>
<dbReference type="EMBL" id="CAKOFQ010007462">
    <property type="protein sequence ID" value="CAH2001668.1"/>
    <property type="molecule type" value="Genomic_DNA"/>
</dbReference>